<dbReference type="GO" id="GO:0005540">
    <property type="term" value="F:hyaluronic acid binding"/>
    <property type="evidence" value="ECO:0007669"/>
    <property type="project" value="InterPro"/>
</dbReference>
<gene>
    <name evidence="14" type="ORF">IRJ41_013760</name>
</gene>
<keyword evidence="15" id="KW-1185">Reference proteome</keyword>
<evidence type="ECO:0000313" key="15">
    <source>
        <dbReference type="Proteomes" id="UP001059041"/>
    </source>
</evidence>
<dbReference type="Proteomes" id="UP001059041">
    <property type="component" value="Linkage Group LG1"/>
</dbReference>
<dbReference type="Pfam" id="PF00193">
    <property type="entry name" value="Xlink"/>
    <property type="match status" value="1"/>
</dbReference>
<keyword evidence="2 11" id="KW-0812">Transmembrane</keyword>
<keyword evidence="5 11" id="KW-0472">Membrane</keyword>
<feature type="region of interest" description="Disordered" evidence="10">
    <location>
        <begin position="245"/>
        <end position="275"/>
    </location>
</feature>
<evidence type="ECO:0000256" key="7">
    <source>
        <dbReference type="ARBA" id="ARBA00023170"/>
    </source>
</evidence>
<dbReference type="EMBL" id="JAFHDT010000001">
    <property type="protein sequence ID" value="KAI7814367.1"/>
    <property type="molecule type" value="Genomic_DNA"/>
</dbReference>
<evidence type="ECO:0000256" key="5">
    <source>
        <dbReference type="ARBA" id="ARBA00023136"/>
    </source>
</evidence>
<organism evidence="14 15">
    <name type="scientific">Triplophysa rosa</name>
    <name type="common">Cave loach</name>
    <dbReference type="NCBI Taxonomy" id="992332"/>
    <lineage>
        <taxon>Eukaryota</taxon>
        <taxon>Metazoa</taxon>
        <taxon>Chordata</taxon>
        <taxon>Craniata</taxon>
        <taxon>Vertebrata</taxon>
        <taxon>Euteleostomi</taxon>
        <taxon>Actinopterygii</taxon>
        <taxon>Neopterygii</taxon>
        <taxon>Teleostei</taxon>
        <taxon>Ostariophysi</taxon>
        <taxon>Cypriniformes</taxon>
        <taxon>Nemacheilidae</taxon>
        <taxon>Triplophysa</taxon>
    </lineage>
</organism>
<dbReference type="GO" id="GO:0004888">
    <property type="term" value="F:transmembrane signaling receptor activity"/>
    <property type="evidence" value="ECO:0007669"/>
    <property type="project" value="TreeGrafter"/>
</dbReference>
<name>A0A9W7X489_TRIRA</name>
<dbReference type="OrthoDB" id="9938473at2759"/>
<feature type="transmembrane region" description="Helical" evidence="11">
    <location>
        <begin position="194"/>
        <end position="217"/>
    </location>
</feature>
<evidence type="ECO:0000256" key="10">
    <source>
        <dbReference type="SAM" id="MobiDB-lite"/>
    </source>
</evidence>
<evidence type="ECO:0000256" key="11">
    <source>
        <dbReference type="SAM" id="Phobius"/>
    </source>
</evidence>
<keyword evidence="8" id="KW-0325">Glycoprotein</keyword>
<evidence type="ECO:0000256" key="6">
    <source>
        <dbReference type="ARBA" id="ARBA00023157"/>
    </source>
</evidence>
<evidence type="ECO:0000256" key="8">
    <source>
        <dbReference type="ARBA" id="ARBA00023180"/>
    </source>
</evidence>
<dbReference type="GO" id="GO:0005886">
    <property type="term" value="C:plasma membrane"/>
    <property type="evidence" value="ECO:0007669"/>
    <property type="project" value="TreeGrafter"/>
</dbReference>
<dbReference type="InterPro" id="IPR000538">
    <property type="entry name" value="Link_dom"/>
</dbReference>
<comment type="subcellular location">
    <subcellularLocation>
        <location evidence="1">Membrane</location>
        <topology evidence="1">Single-pass membrane protein</topology>
    </subcellularLocation>
</comment>
<keyword evidence="3 12" id="KW-0732">Signal</keyword>
<comment type="caution">
    <text evidence="9">Lacks conserved residue(s) required for the propagation of feature annotation.</text>
</comment>
<feature type="disulfide bond" evidence="9">
    <location>
        <begin position="80"/>
        <end position="101"/>
    </location>
</feature>
<feature type="region of interest" description="Disordered" evidence="10">
    <location>
        <begin position="138"/>
        <end position="175"/>
    </location>
</feature>
<dbReference type="PANTHER" id="PTHR10225:SF2">
    <property type="entry name" value="LYMPHATIC VESSEL ENDOTHELIAL HYALURONIC ACID RECEPTOR 1"/>
    <property type="match status" value="1"/>
</dbReference>
<proteinExistence type="predicted"/>
<feature type="compositionally biased region" description="Low complexity" evidence="10">
    <location>
        <begin position="145"/>
        <end position="169"/>
    </location>
</feature>
<keyword evidence="4 11" id="KW-1133">Transmembrane helix</keyword>
<dbReference type="PROSITE" id="PS01241">
    <property type="entry name" value="LINK_1"/>
    <property type="match status" value="1"/>
</dbReference>
<reference evidence="14" key="1">
    <citation type="submission" date="2021-02" db="EMBL/GenBank/DDBJ databases">
        <title>Comparative genomics reveals that relaxation of natural selection precedes convergent phenotypic evolution of cavefish.</title>
        <authorList>
            <person name="Peng Z."/>
        </authorList>
    </citation>
    <scope>NUCLEOTIDE SEQUENCE</scope>
    <source>
        <tissue evidence="14">Muscle</tissue>
    </source>
</reference>
<evidence type="ECO:0000256" key="4">
    <source>
        <dbReference type="ARBA" id="ARBA00022989"/>
    </source>
</evidence>
<evidence type="ECO:0000256" key="1">
    <source>
        <dbReference type="ARBA" id="ARBA00004167"/>
    </source>
</evidence>
<sequence length="275" mass="30532">MASVWMLLLLKSFFMCGLSLDTKLIKVYPKQPILGVFQASLGNKYELNASAARDVCEHLGVTIASKAQVVEAQKHGLETCRFGWIDEQIAVVPRVQVKSNCGSGEVGVVAWRADVNTKFDVFCFNLIDFEIQNQAMTADQKSTEKPITTTPKASTSSPLSSFSIPPALSHNPNPNEIEVERHLPMSGTPASVGVVPVALLITVTFVALLAVFLALHFKMNRSCRMFRDAERRQEDIETEVWKHCSEKDLQKTQEENVQEKEEENDSNSSSSPDQD</sequence>
<dbReference type="InterPro" id="IPR043210">
    <property type="entry name" value="CD44_antigen-like"/>
</dbReference>
<feature type="chain" id="PRO_5040941936" evidence="12">
    <location>
        <begin position="20"/>
        <end position="275"/>
    </location>
</feature>
<dbReference type="GO" id="GO:0007155">
    <property type="term" value="P:cell adhesion"/>
    <property type="evidence" value="ECO:0007669"/>
    <property type="project" value="InterPro"/>
</dbReference>
<evidence type="ECO:0000259" key="13">
    <source>
        <dbReference type="PROSITE" id="PS50963"/>
    </source>
</evidence>
<dbReference type="SUPFAM" id="SSF56436">
    <property type="entry name" value="C-type lectin-like"/>
    <property type="match status" value="1"/>
</dbReference>
<evidence type="ECO:0000256" key="3">
    <source>
        <dbReference type="ARBA" id="ARBA00022729"/>
    </source>
</evidence>
<keyword evidence="6 9" id="KW-1015">Disulfide bond</keyword>
<dbReference type="PANTHER" id="PTHR10225">
    <property type="entry name" value="HYALURONAN RECEPTOR"/>
    <property type="match status" value="1"/>
</dbReference>
<dbReference type="Gene3D" id="3.10.100.10">
    <property type="entry name" value="Mannose-Binding Protein A, subunit A"/>
    <property type="match status" value="1"/>
</dbReference>
<evidence type="ECO:0000313" key="14">
    <source>
        <dbReference type="EMBL" id="KAI7814367.1"/>
    </source>
</evidence>
<feature type="compositionally biased region" description="Basic and acidic residues" evidence="10">
    <location>
        <begin position="245"/>
        <end position="259"/>
    </location>
</feature>
<evidence type="ECO:0000256" key="2">
    <source>
        <dbReference type="ARBA" id="ARBA00022692"/>
    </source>
</evidence>
<feature type="signal peptide" evidence="12">
    <location>
        <begin position="1"/>
        <end position="19"/>
    </location>
</feature>
<feature type="domain" description="Link" evidence="13">
    <location>
        <begin position="35"/>
        <end position="125"/>
    </location>
</feature>
<dbReference type="PROSITE" id="PS50963">
    <property type="entry name" value="LINK_2"/>
    <property type="match status" value="1"/>
</dbReference>
<keyword evidence="7 14" id="KW-0675">Receptor</keyword>
<evidence type="ECO:0000256" key="12">
    <source>
        <dbReference type="SAM" id="SignalP"/>
    </source>
</evidence>
<accession>A0A9W7X489</accession>
<dbReference type="InterPro" id="IPR016187">
    <property type="entry name" value="CTDL_fold"/>
</dbReference>
<protein>
    <submittedName>
        <fullName evidence="14">Lymphatic vessel endothelial hyaluronic acid receptor 1</fullName>
    </submittedName>
</protein>
<evidence type="ECO:0000256" key="9">
    <source>
        <dbReference type="PROSITE-ProRule" id="PRU00323"/>
    </source>
</evidence>
<feature type="compositionally biased region" description="Low complexity" evidence="10">
    <location>
        <begin position="266"/>
        <end position="275"/>
    </location>
</feature>
<comment type="caution">
    <text evidence="14">The sequence shown here is derived from an EMBL/GenBank/DDBJ whole genome shotgun (WGS) entry which is preliminary data.</text>
</comment>
<dbReference type="InterPro" id="IPR016186">
    <property type="entry name" value="C-type_lectin-like/link_sf"/>
</dbReference>
<dbReference type="AlphaFoldDB" id="A0A9W7X489"/>
<dbReference type="SMART" id="SM00445">
    <property type="entry name" value="LINK"/>
    <property type="match status" value="1"/>
</dbReference>